<organism evidence="1 2">
    <name type="scientific">Sphingobium baderi LL03</name>
    <dbReference type="NCBI Taxonomy" id="1114964"/>
    <lineage>
        <taxon>Bacteria</taxon>
        <taxon>Pseudomonadati</taxon>
        <taxon>Pseudomonadota</taxon>
        <taxon>Alphaproteobacteria</taxon>
        <taxon>Sphingomonadales</taxon>
        <taxon>Sphingomonadaceae</taxon>
        <taxon>Sphingobium</taxon>
    </lineage>
</organism>
<dbReference type="PATRIC" id="fig|1114964.3.peg.4410"/>
<dbReference type="Proteomes" id="UP000015524">
    <property type="component" value="Unassembled WGS sequence"/>
</dbReference>
<gene>
    <name evidence="1" type="ORF">L485_22480</name>
</gene>
<sequence>MQTPRLLKAALDGYSQRIHWEHRDKMTAAWHGAAFGRVKKMPALDKVVGEKRAVPVHSPEQMLAAMQSLVGKS</sequence>
<comment type="caution">
    <text evidence="1">The sequence shown here is derived from an EMBL/GenBank/DDBJ whole genome shotgun (WGS) entry which is preliminary data.</text>
</comment>
<name>T0FZQ8_9SPHN</name>
<dbReference type="EMBL" id="ATIB01000088">
    <property type="protein sequence ID" value="EQA96850.1"/>
    <property type="molecule type" value="Genomic_DNA"/>
</dbReference>
<evidence type="ECO:0000313" key="1">
    <source>
        <dbReference type="EMBL" id="EQA96850.1"/>
    </source>
</evidence>
<evidence type="ECO:0000313" key="2">
    <source>
        <dbReference type="Proteomes" id="UP000015524"/>
    </source>
</evidence>
<keyword evidence="2" id="KW-1185">Reference proteome</keyword>
<proteinExistence type="predicted"/>
<dbReference type="AlphaFoldDB" id="T0FZQ8"/>
<reference evidence="1 2" key="1">
    <citation type="journal article" date="2013" name="Genome Announc.">
        <title>Draft Genome Sequence of a Hexachlorocyclohexane-Degrading Bacterium, Sphingobium baderi Strain LL03T.</title>
        <authorList>
            <person name="Kaur J."/>
            <person name="Verma H."/>
            <person name="Tripathi C."/>
            <person name="Khurana J.P."/>
            <person name="Lal R."/>
        </authorList>
    </citation>
    <scope>NUCLEOTIDE SEQUENCE [LARGE SCALE GENOMIC DNA]</scope>
    <source>
        <strain evidence="1 2">LL03</strain>
    </source>
</reference>
<protein>
    <submittedName>
        <fullName evidence="1">Uncharacterized protein</fullName>
    </submittedName>
</protein>
<accession>T0FZQ8</accession>